<sequence length="410" mass="43692">MPEQLAALVLDGNLRAAVVAVRCLARSGRSVGVLDSRPGRPFVGAASRYPVVRGGLPDLEADEAEHVRALLDLLDAHPAEMLLPVGDGSVAVMRRYRDTLASRTALALGSEEALAVATDKHATLAAARNAGLAVPLSRTVSTEADLEDAIRSIALPAVVKPATSWPASGAHTGRLTCIPARDAGELRTAVRSVLAKGTAALVQQWVTGRREAVHVFHARGRLWAAVCVVTHRTASVVSGNSTDRVTVPLPPDSAAAATRLVEHLGLEGYAEVEFRRDHDGRPLLMEVNPRLSASVEAATRAGVPFPVLQHQWATGASLQAHEGYRTGVRLRWLGGELRWVRDTTRARGCPGVPTPLRAVGTVVAATVRPAAYDYLDLRDPWPAVRAVGNLLTRRKTPDTTPDRDEEVVGT</sequence>
<dbReference type="Gene3D" id="3.30.470.20">
    <property type="entry name" value="ATP-grasp fold, B domain"/>
    <property type="match status" value="1"/>
</dbReference>
<dbReference type="GO" id="GO:0008716">
    <property type="term" value="F:D-alanine-D-alanine ligase activity"/>
    <property type="evidence" value="ECO:0007669"/>
    <property type="project" value="TreeGrafter"/>
</dbReference>
<dbReference type="OrthoDB" id="3568063at2"/>
<reference evidence="4" key="1">
    <citation type="submission" date="2016-10" db="EMBL/GenBank/DDBJ databases">
        <authorList>
            <person name="Varghese N."/>
            <person name="Submissions S."/>
        </authorList>
    </citation>
    <scope>NUCLEOTIDE SEQUENCE [LARGE SCALE GENOMIC DNA]</scope>
    <source>
        <strain evidence="4">DSM 46136</strain>
    </source>
</reference>
<dbReference type="Gene3D" id="3.30.1490.20">
    <property type="entry name" value="ATP-grasp fold, A domain"/>
    <property type="match status" value="1"/>
</dbReference>
<evidence type="ECO:0000313" key="4">
    <source>
        <dbReference type="Proteomes" id="UP000199546"/>
    </source>
</evidence>
<dbReference type="InterPro" id="IPR005479">
    <property type="entry name" value="CPAse_ATP-bd"/>
</dbReference>
<dbReference type="PROSITE" id="PS50975">
    <property type="entry name" value="ATP_GRASP"/>
    <property type="match status" value="1"/>
</dbReference>
<dbReference type="EMBL" id="FPBA01000001">
    <property type="protein sequence ID" value="SFT33825.1"/>
    <property type="molecule type" value="Genomic_DNA"/>
</dbReference>
<protein>
    <submittedName>
        <fullName evidence="3">ATP-grasp domain-containing protein</fullName>
    </submittedName>
</protein>
<accession>A0A1I6X6B0</accession>
<dbReference type="GO" id="GO:0046872">
    <property type="term" value="F:metal ion binding"/>
    <property type="evidence" value="ECO:0007669"/>
    <property type="project" value="InterPro"/>
</dbReference>
<dbReference type="PANTHER" id="PTHR23132">
    <property type="entry name" value="D-ALANINE--D-ALANINE LIGASE"/>
    <property type="match status" value="1"/>
</dbReference>
<proteinExistence type="predicted"/>
<dbReference type="InterPro" id="IPR011761">
    <property type="entry name" value="ATP-grasp"/>
</dbReference>
<dbReference type="STRING" id="1296565.SAMN05660657_00184"/>
<dbReference type="AlphaFoldDB" id="A0A1I6X6B0"/>
<dbReference type="PROSITE" id="PS00867">
    <property type="entry name" value="CPSASE_2"/>
    <property type="match status" value="1"/>
</dbReference>
<gene>
    <name evidence="3" type="ORF">SAMN05660657_00184</name>
</gene>
<keyword evidence="1" id="KW-0067">ATP-binding</keyword>
<keyword evidence="4" id="KW-1185">Reference proteome</keyword>
<evidence type="ECO:0000256" key="1">
    <source>
        <dbReference type="PROSITE-ProRule" id="PRU00409"/>
    </source>
</evidence>
<name>A0A1I6X6B0_9ACTN</name>
<dbReference type="Pfam" id="PF15632">
    <property type="entry name" value="ATPgrasp_Ter"/>
    <property type="match status" value="1"/>
</dbReference>
<dbReference type="RefSeq" id="WP_093577571.1">
    <property type="nucleotide sequence ID" value="NZ_FPBA01000001.1"/>
</dbReference>
<feature type="domain" description="ATP-grasp" evidence="2">
    <location>
        <begin position="124"/>
        <end position="314"/>
    </location>
</feature>
<dbReference type="GO" id="GO:0005524">
    <property type="term" value="F:ATP binding"/>
    <property type="evidence" value="ECO:0007669"/>
    <property type="project" value="UniProtKB-UniRule"/>
</dbReference>
<dbReference type="PANTHER" id="PTHR23132:SF23">
    <property type="entry name" value="D-ALANINE--D-ALANINE LIGASE B"/>
    <property type="match status" value="1"/>
</dbReference>
<dbReference type="Proteomes" id="UP000199546">
    <property type="component" value="Unassembled WGS sequence"/>
</dbReference>
<organism evidence="3 4">
    <name type="scientific">Geodermatophilus amargosae</name>
    <dbReference type="NCBI Taxonomy" id="1296565"/>
    <lineage>
        <taxon>Bacteria</taxon>
        <taxon>Bacillati</taxon>
        <taxon>Actinomycetota</taxon>
        <taxon>Actinomycetes</taxon>
        <taxon>Geodermatophilales</taxon>
        <taxon>Geodermatophilaceae</taxon>
        <taxon>Geodermatophilus</taxon>
    </lineage>
</organism>
<keyword evidence="1" id="KW-0547">Nucleotide-binding</keyword>
<evidence type="ECO:0000259" key="2">
    <source>
        <dbReference type="PROSITE" id="PS50975"/>
    </source>
</evidence>
<dbReference type="InterPro" id="IPR013815">
    <property type="entry name" value="ATP_grasp_subdomain_1"/>
</dbReference>
<dbReference type="SUPFAM" id="SSF56059">
    <property type="entry name" value="Glutathione synthetase ATP-binding domain-like"/>
    <property type="match status" value="1"/>
</dbReference>
<evidence type="ECO:0000313" key="3">
    <source>
        <dbReference type="EMBL" id="SFT33825.1"/>
    </source>
</evidence>